<reference evidence="1" key="1">
    <citation type="journal article" date="2022" name="bioRxiv">
        <title>Sequencing and chromosome-scale assembly of the giantPleurodeles waltlgenome.</title>
        <authorList>
            <person name="Brown T."/>
            <person name="Elewa A."/>
            <person name="Iarovenko S."/>
            <person name="Subramanian E."/>
            <person name="Araus A.J."/>
            <person name="Petzold A."/>
            <person name="Susuki M."/>
            <person name="Suzuki K.-i.T."/>
            <person name="Hayashi T."/>
            <person name="Toyoda A."/>
            <person name="Oliveira C."/>
            <person name="Osipova E."/>
            <person name="Leigh N.D."/>
            <person name="Simon A."/>
            <person name="Yun M.H."/>
        </authorList>
    </citation>
    <scope>NUCLEOTIDE SEQUENCE</scope>
    <source>
        <strain evidence="1">20211129_DDA</strain>
        <tissue evidence="1">Liver</tissue>
    </source>
</reference>
<dbReference type="Proteomes" id="UP001066276">
    <property type="component" value="Chromosome 2_2"/>
</dbReference>
<dbReference type="AlphaFoldDB" id="A0AAV7US88"/>
<evidence type="ECO:0000313" key="1">
    <source>
        <dbReference type="EMBL" id="KAJ1191506.1"/>
    </source>
</evidence>
<keyword evidence="2" id="KW-1185">Reference proteome</keyword>
<evidence type="ECO:0000313" key="2">
    <source>
        <dbReference type="Proteomes" id="UP001066276"/>
    </source>
</evidence>
<organism evidence="1 2">
    <name type="scientific">Pleurodeles waltl</name>
    <name type="common">Iberian ribbed newt</name>
    <dbReference type="NCBI Taxonomy" id="8319"/>
    <lineage>
        <taxon>Eukaryota</taxon>
        <taxon>Metazoa</taxon>
        <taxon>Chordata</taxon>
        <taxon>Craniata</taxon>
        <taxon>Vertebrata</taxon>
        <taxon>Euteleostomi</taxon>
        <taxon>Amphibia</taxon>
        <taxon>Batrachia</taxon>
        <taxon>Caudata</taxon>
        <taxon>Salamandroidea</taxon>
        <taxon>Salamandridae</taxon>
        <taxon>Pleurodelinae</taxon>
        <taxon>Pleurodeles</taxon>
    </lineage>
</organism>
<sequence length="81" mass="9164">MAPHSMLSRSLCPAERIRCLSSPRVLRFRELLRGCLRRKLLPPKQRSGLARRALSSGAILFSGQTTPGSSFLMIRRWNDVV</sequence>
<gene>
    <name evidence="1" type="ORF">NDU88_000822</name>
</gene>
<dbReference type="EMBL" id="JANPWB010000004">
    <property type="protein sequence ID" value="KAJ1191506.1"/>
    <property type="molecule type" value="Genomic_DNA"/>
</dbReference>
<protein>
    <submittedName>
        <fullName evidence="1">Uncharacterized protein</fullName>
    </submittedName>
</protein>
<proteinExistence type="predicted"/>
<comment type="caution">
    <text evidence="1">The sequence shown here is derived from an EMBL/GenBank/DDBJ whole genome shotgun (WGS) entry which is preliminary data.</text>
</comment>
<accession>A0AAV7US88</accession>
<name>A0AAV7US88_PLEWA</name>